<feature type="region of interest" description="Disordered" evidence="1">
    <location>
        <begin position="1"/>
        <end position="129"/>
    </location>
</feature>
<evidence type="ECO:0000313" key="3">
    <source>
        <dbReference type="EMBL" id="KAK6542021.1"/>
    </source>
</evidence>
<feature type="compositionally biased region" description="Polar residues" evidence="1">
    <location>
        <begin position="38"/>
        <end position="52"/>
    </location>
</feature>
<comment type="caution">
    <text evidence="3">The sequence shown here is derived from an EMBL/GenBank/DDBJ whole genome shotgun (WGS) entry which is preliminary data.</text>
</comment>
<feature type="compositionally biased region" description="Polar residues" evidence="1">
    <location>
        <begin position="15"/>
        <end position="24"/>
    </location>
</feature>
<accession>A0AAV9XKA5</accession>
<feature type="domain" description="Heterokaryon incompatibility" evidence="2">
    <location>
        <begin position="199"/>
        <end position="338"/>
    </location>
</feature>
<keyword evidence="4" id="KW-1185">Reference proteome</keyword>
<feature type="compositionally biased region" description="Polar residues" evidence="1">
    <location>
        <begin position="94"/>
        <end position="108"/>
    </location>
</feature>
<dbReference type="AlphaFoldDB" id="A0AAV9XKA5"/>
<dbReference type="Proteomes" id="UP001365542">
    <property type="component" value="Unassembled WGS sequence"/>
</dbReference>
<evidence type="ECO:0000259" key="2">
    <source>
        <dbReference type="Pfam" id="PF06985"/>
    </source>
</evidence>
<evidence type="ECO:0000313" key="4">
    <source>
        <dbReference type="Proteomes" id="UP001365542"/>
    </source>
</evidence>
<gene>
    <name evidence="3" type="ORF">TWF694_007792</name>
</gene>
<organism evidence="3 4">
    <name type="scientific">Orbilia ellipsospora</name>
    <dbReference type="NCBI Taxonomy" id="2528407"/>
    <lineage>
        <taxon>Eukaryota</taxon>
        <taxon>Fungi</taxon>
        <taxon>Dikarya</taxon>
        <taxon>Ascomycota</taxon>
        <taxon>Pezizomycotina</taxon>
        <taxon>Orbiliomycetes</taxon>
        <taxon>Orbiliales</taxon>
        <taxon>Orbiliaceae</taxon>
        <taxon>Orbilia</taxon>
    </lineage>
</organism>
<dbReference type="EMBL" id="JAVHJO010000003">
    <property type="protein sequence ID" value="KAK6542021.1"/>
    <property type="molecule type" value="Genomic_DNA"/>
</dbReference>
<dbReference type="Pfam" id="PF06985">
    <property type="entry name" value="HET"/>
    <property type="match status" value="1"/>
</dbReference>
<name>A0AAV9XKA5_9PEZI</name>
<proteinExistence type="predicted"/>
<dbReference type="InterPro" id="IPR010730">
    <property type="entry name" value="HET"/>
</dbReference>
<evidence type="ECO:0000256" key="1">
    <source>
        <dbReference type="SAM" id="MobiDB-lite"/>
    </source>
</evidence>
<sequence>MVERRLLASPYRSPGQAQARSSGPSKIIDRHGIYSPLRTPSPNQPRVSSISTDFHRPTTPVRPPLYRSDPNFLPDTPERTPPRPQSRGYGAFLTPNTSPTKNPQTPIRTPSPLLFSSPATPAPTPGPISLRRERRTTVRVAHVVECTCEKFKHKIVTREPQISGLHPGQPLLQWAKKPIQKHVSISWTKLPINEVSGTAISYTWGDFDRENMIVGHWHDDPSRAIAMNLGTEWDISDFLDRLVELTKAKGSIWIDQLCVPQREDYVREILPKIPDIYRTMDVAVLMPGARCQCLEKTIEKAKGDTKESEDLVETWLNDKCHNKAGLSSYTNRMWARQEFRYAQNLRLVWNSNKPAVCFQYDDLISGKADISAISGYATALFMKKLHEGFDLGDKNGYWLIRDATDNFARDLRKECDGLKENRKELPVFFRMLLGLPLERVKDVDENPKFALTHSLRTFCRNMRGLAYGTHMSTNPKDLVLSVWVDLPGYKLPSELNFYSASELLDDAARKMESIHHVTLSTHAPAGLFKESPGGCWRPEVFLAKKQVKEVRDLYSTLSEADSPIYMRDGKVPLQIFENNAIGRRAFVYRDLFKESSLTKVGETMSKVVKNFDEITQTRLGCLWHEYQDRLARILAPKKDQKIRNKAKGESKKNKEDNIVDFMADYHFFDNLCSQNLAEEAQMPWETLEEVDHYKVIYKMTCYLLGLDHEFCKRRGLELVIAPEEPAIIGLSNRITTPSWLSRFDQDTLTISTSPNRLRPKEMSMCMIEVRKSGESSSSGTPEYQVTGSWVSCKEVGEKDIGAIAIPRDIHSVQKQVMRNDGWLV</sequence>
<reference evidence="3 4" key="1">
    <citation type="submission" date="2019-10" db="EMBL/GenBank/DDBJ databases">
        <authorList>
            <person name="Palmer J.M."/>
        </authorList>
    </citation>
    <scope>NUCLEOTIDE SEQUENCE [LARGE SCALE GENOMIC DNA]</scope>
    <source>
        <strain evidence="3 4">TWF694</strain>
    </source>
</reference>
<protein>
    <recommendedName>
        <fullName evidence="2">Heterokaryon incompatibility domain-containing protein</fullName>
    </recommendedName>
</protein>